<keyword evidence="3 7" id="KW-0812">Transmembrane</keyword>
<feature type="compositionally biased region" description="Basic and acidic residues" evidence="6">
    <location>
        <begin position="72"/>
        <end position="82"/>
    </location>
</feature>
<dbReference type="GO" id="GO:0016020">
    <property type="term" value="C:membrane"/>
    <property type="evidence" value="ECO:0007669"/>
    <property type="project" value="UniProtKB-SubCell"/>
</dbReference>
<evidence type="ECO:0000256" key="1">
    <source>
        <dbReference type="ARBA" id="ARBA00004370"/>
    </source>
</evidence>
<dbReference type="Gramene" id="TRITD7Bv1G020240.1">
    <property type="protein sequence ID" value="TRITD7Bv1G020240.1"/>
    <property type="gene ID" value="TRITD7Bv1G020240"/>
</dbReference>
<keyword evidence="5 7" id="KW-0472">Membrane</keyword>
<organism evidence="8 9">
    <name type="scientific">Triticum turgidum subsp. durum</name>
    <name type="common">Durum wheat</name>
    <name type="synonym">Triticum durum</name>
    <dbReference type="NCBI Taxonomy" id="4567"/>
    <lineage>
        <taxon>Eukaryota</taxon>
        <taxon>Viridiplantae</taxon>
        <taxon>Streptophyta</taxon>
        <taxon>Embryophyta</taxon>
        <taxon>Tracheophyta</taxon>
        <taxon>Spermatophyta</taxon>
        <taxon>Magnoliopsida</taxon>
        <taxon>Liliopsida</taxon>
        <taxon>Poales</taxon>
        <taxon>Poaceae</taxon>
        <taxon>BOP clade</taxon>
        <taxon>Pooideae</taxon>
        <taxon>Triticodae</taxon>
        <taxon>Triticeae</taxon>
        <taxon>Triticinae</taxon>
        <taxon>Triticum</taxon>
    </lineage>
</organism>
<dbReference type="AlphaFoldDB" id="A0A9R0ZV06"/>
<dbReference type="Proteomes" id="UP000324705">
    <property type="component" value="Chromosome 7B"/>
</dbReference>
<evidence type="ECO:0000256" key="5">
    <source>
        <dbReference type="ARBA" id="ARBA00023136"/>
    </source>
</evidence>
<protein>
    <recommendedName>
        <fullName evidence="10">Low temperature and salt responsive protein</fullName>
    </recommendedName>
</protein>
<accession>A0A9R0ZV06</accession>
<dbReference type="PANTHER" id="PTHR21659:SF106">
    <property type="entry name" value="LOW TEMPERATURE AND SALT RESPONSIVE PROTEIN FAMILY"/>
    <property type="match status" value="1"/>
</dbReference>
<dbReference type="InterPro" id="IPR000612">
    <property type="entry name" value="PMP3"/>
</dbReference>
<gene>
    <name evidence="8" type="ORF">TRITD_7Bv1G020240</name>
</gene>
<dbReference type="Pfam" id="PF01679">
    <property type="entry name" value="Pmp3"/>
    <property type="match status" value="1"/>
</dbReference>
<dbReference type="PANTHER" id="PTHR21659">
    <property type="entry name" value="HYDROPHOBIC PROTEIN RCI2 LOW TEMPERATURE AND SALT RESPONSIVE PROTEIN LTI6 -RELATED"/>
    <property type="match status" value="1"/>
</dbReference>
<feature type="transmembrane region" description="Helical" evidence="7">
    <location>
        <begin position="152"/>
        <end position="175"/>
    </location>
</feature>
<feature type="region of interest" description="Disordered" evidence="6">
    <location>
        <begin position="30"/>
        <end position="111"/>
    </location>
</feature>
<keyword evidence="4 7" id="KW-1133">Transmembrane helix</keyword>
<sequence length="196" mass="22281">MLIQRMRVAFQILSLNTQFDRTRERVIKPELTCKAGPTDRAAVPRRTSSQPNPHKSRGPRLRVSQSNQPSRDLPHRKTEPRTHRWSSSPPLPQLRPRLRVRRPRATQPETAAGERTAMGLCSCCCRCLEIMCAILLPPLGVCLRHGCCSMEFWISVLLTILGYLPGVLYAAYVICSVDPDRVRRRGDSDDDYIYVA</sequence>
<evidence type="ECO:0000256" key="4">
    <source>
        <dbReference type="ARBA" id="ARBA00022989"/>
    </source>
</evidence>
<keyword evidence="9" id="KW-1185">Reference proteome</keyword>
<evidence type="ECO:0000256" key="2">
    <source>
        <dbReference type="ARBA" id="ARBA00009530"/>
    </source>
</evidence>
<dbReference type="EMBL" id="LT934124">
    <property type="protein sequence ID" value="VAI83604.1"/>
    <property type="molecule type" value="Genomic_DNA"/>
</dbReference>
<evidence type="ECO:0000256" key="7">
    <source>
        <dbReference type="SAM" id="Phobius"/>
    </source>
</evidence>
<dbReference type="OMA" id="EPRTHRW"/>
<comment type="similarity">
    <text evidence="2">Belongs to the UPF0057 (PMP3) family.</text>
</comment>
<evidence type="ECO:0000313" key="9">
    <source>
        <dbReference type="Proteomes" id="UP000324705"/>
    </source>
</evidence>
<evidence type="ECO:0000313" key="8">
    <source>
        <dbReference type="EMBL" id="VAI83604.1"/>
    </source>
</evidence>
<reference evidence="8 9" key="1">
    <citation type="submission" date="2017-09" db="EMBL/GenBank/DDBJ databases">
        <authorList>
            <consortium name="International Durum Wheat Genome Sequencing Consortium (IDWGSC)"/>
            <person name="Milanesi L."/>
        </authorList>
    </citation>
    <scope>NUCLEOTIDE SEQUENCE [LARGE SCALE GENOMIC DNA]</scope>
    <source>
        <strain evidence="9">cv. Svevo</strain>
    </source>
</reference>
<evidence type="ECO:0000256" key="6">
    <source>
        <dbReference type="SAM" id="MobiDB-lite"/>
    </source>
</evidence>
<evidence type="ECO:0008006" key="10">
    <source>
        <dbReference type="Google" id="ProtNLM"/>
    </source>
</evidence>
<comment type="subcellular location">
    <subcellularLocation>
        <location evidence="1">Membrane</location>
    </subcellularLocation>
</comment>
<proteinExistence type="inferred from homology"/>
<name>A0A9R0ZV06_TRITD</name>
<evidence type="ECO:0000256" key="3">
    <source>
        <dbReference type="ARBA" id="ARBA00022692"/>
    </source>
</evidence>